<dbReference type="OrthoDB" id="286301at2759"/>
<accession>M2MP12</accession>
<dbReference type="AlphaFoldDB" id="M2MP12"/>
<dbReference type="GO" id="GO:0016236">
    <property type="term" value="P:macroautophagy"/>
    <property type="evidence" value="ECO:0007669"/>
    <property type="project" value="TreeGrafter"/>
</dbReference>
<dbReference type="KEGG" id="bcom:BAUCODRAFT_32482"/>
<feature type="signal peptide" evidence="1">
    <location>
        <begin position="1"/>
        <end position="18"/>
    </location>
</feature>
<dbReference type="SMART" id="SM00554">
    <property type="entry name" value="FAS1"/>
    <property type="match status" value="2"/>
</dbReference>
<dbReference type="STRING" id="717646.M2MP12"/>
<dbReference type="PANTHER" id="PTHR10900:SF77">
    <property type="entry name" value="FI19380P1"/>
    <property type="match status" value="1"/>
</dbReference>
<feature type="chain" id="PRO_5004021329" description="FAS1 domain-containing protein" evidence="1">
    <location>
        <begin position="19"/>
        <end position="409"/>
    </location>
</feature>
<dbReference type="HOGENOM" id="CLU_031281_2_3_1"/>
<dbReference type="PROSITE" id="PS50213">
    <property type="entry name" value="FAS1"/>
    <property type="match status" value="2"/>
</dbReference>
<dbReference type="Pfam" id="PF02469">
    <property type="entry name" value="Fasciclin"/>
    <property type="match status" value="2"/>
</dbReference>
<dbReference type="PANTHER" id="PTHR10900">
    <property type="entry name" value="PERIOSTIN-RELATED"/>
    <property type="match status" value="1"/>
</dbReference>
<feature type="domain" description="FAS1" evidence="2">
    <location>
        <begin position="177"/>
        <end position="305"/>
    </location>
</feature>
<dbReference type="Proteomes" id="UP000011761">
    <property type="component" value="Unassembled WGS sequence"/>
</dbReference>
<dbReference type="RefSeq" id="XP_007674492.1">
    <property type="nucleotide sequence ID" value="XM_007676302.1"/>
</dbReference>
<feature type="domain" description="FAS1" evidence="2">
    <location>
        <begin position="27"/>
        <end position="175"/>
    </location>
</feature>
<evidence type="ECO:0000313" key="3">
    <source>
        <dbReference type="EMBL" id="EMC98441.1"/>
    </source>
</evidence>
<dbReference type="FunFam" id="2.30.180.10:FF:000032">
    <property type="entry name" value="Fasciclin domain-containing protein, putative"/>
    <property type="match status" value="1"/>
</dbReference>
<dbReference type="Gene3D" id="2.30.180.10">
    <property type="entry name" value="FAS1 domain"/>
    <property type="match status" value="2"/>
</dbReference>
<dbReference type="GO" id="GO:0000329">
    <property type="term" value="C:fungal-type vacuole membrane"/>
    <property type="evidence" value="ECO:0007669"/>
    <property type="project" value="TreeGrafter"/>
</dbReference>
<keyword evidence="4" id="KW-1185">Reference proteome</keyword>
<dbReference type="SUPFAM" id="SSF82153">
    <property type="entry name" value="FAS1 domain"/>
    <property type="match status" value="2"/>
</dbReference>
<sequence>MQLKHIVPAALAVAAVSAQNATNVTSNGTLSSLIASNQNLSGLNTLLTAYPSIAQSLANATNVTLFAPSNQAIQALTSGLGALSTADTNALVSALLSYHVVPGRIYASNISSTPSFPHTNLTNPMFSNVTGGQVVEARLQGTSAQIISGMKMTSNVTQANLNFTGGVVHVISSVLSLPSNYETTAQTANLTALLGATNALNLTSMLNNAHGLTIFAPSNNAFQSIGSVVGNLTTAQASMILGYHVVNGTAAYSSNLRNGSTLPTLAGRNLTVTISNGTVFVGGSRIVNPDILLSGGVMHIIDSVLNPNSTARANATATGAATQFSGASSNSGVPYTSGVPSPTTTIAALLTSTTNVASGYTTPSTGAVGVTSASARASSSSSAAANALQTAGAMGAAALFGGAAFFANL</sequence>
<keyword evidence="1" id="KW-0732">Signal</keyword>
<organism evidence="3 4">
    <name type="scientific">Baudoinia panamericana (strain UAMH 10762)</name>
    <name type="common">Angels' share fungus</name>
    <name type="synonym">Baudoinia compniacensis (strain UAMH 10762)</name>
    <dbReference type="NCBI Taxonomy" id="717646"/>
    <lineage>
        <taxon>Eukaryota</taxon>
        <taxon>Fungi</taxon>
        <taxon>Dikarya</taxon>
        <taxon>Ascomycota</taxon>
        <taxon>Pezizomycotina</taxon>
        <taxon>Dothideomycetes</taxon>
        <taxon>Dothideomycetidae</taxon>
        <taxon>Mycosphaerellales</taxon>
        <taxon>Teratosphaeriaceae</taxon>
        <taxon>Baudoinia</taxon>
    </lineage>
</organism>
<dbReference type="InterPro" id="IPR050904">
    <property type="entry name" value="Adhesion/Biosynth-related"/>
</dbReference>
<proteinExistence type="predicted"/>
<gene>
    <name evidence="3" type="ORF">BAUCODRAFT_32482</name>
</gene>
<evidence type="ECO:0000313" key="4">
    <source>
        <dbReference type="Proteomes" id="UP000011761"/>
    </source>
</evidence>
<dbReference type="InterPro" id="IPR036378">
    <property type="entry name" value="FAS1_dom_sf"/>
</dbReference>
<evidence type="ECO:0000259" key="2">
    <source>
        <dbReference type="PROSITE" id="PS50213"/>
    </source>
</evidence>
<dbReference type="GeneID" id="19111788"/>
<dbReference type="OMA" id="RGIFSYQ"/>
<dbReference type="eggNOG" id="KOG1437">
    <property type="taxonomic scope" value="Eukaryota"/>
</dbReference>
<name>M2MP12_BAUPA</name>
<dbReference type="InterPro" id="IPR000782">
    <property type="entry name" value="FAS1_domain"/>
</dbReference>
<dbReference type="EMBL" id="KB445553">
    <property type="protein sequence ID" value="EMC98441.1"/>
    <property type="molecule type" value="Genomic_DNA"/>
</dbReference>
<protein>
    <recommendedName>
        <fullName evidence="2">FAS1 domain-containing protein</fullName>
    </recommendedName>
</protein>
<reference evidence="3 4" key="1">
    <citation type="journal article" date="2012" name="PLoS Pathog.">
        <title>Diverse lifestyles and strategies of plant pathogenesis encoded in the genomes of eighteen Dothideomycetes fungi.</title>
        <authorList>
            <person name="Ohm R.A."/>
            <person name="Feau N."/>
            <person name="Henrissat B."/>
            <person name="Schoch C.L."/>
            <person name="Horwitz B.A."/>
            <person name="Barry K.W."/>
            <person name="Condon B.J."/>
            <person name="Copeland A.C."/>
            <person name="Dhillon B."/>
            <person name="Glaser F."/>
            <person name="Hesse C.N."/>
            <person name="Kosti I."/>
            <person name="LaButti K."/>
            <person name="Lindquist E.A."/>
            <person name="Lucas S."/>
            <person name="Salamov A.A."/>
            <person name="Bradshaw R.E."/>
            <person name="Ciuffetti L."/>
            <person name="Hamelin R.C."/>
            <person name="Kema G.H.J."/>
            <person name="Lawrence C."/>
            <person name="Scott J.A."/>
            <person name="Spatafora J.W."/>
            <person name="Turgeon B.G."/>
            <person name="de Wit P.J.G.M."/>
            <person name="Zhong S."/>
            <person name="Goodwin S.B."/>
            <person name="Grigoriev I.V."/>
        </authorList>
    </citation>
    <scope>NUCLEOTIDE SEQUENCE [LARGE SCALE GENOMIC DNA]</scope>
    <source>
        <strain evidence="3 4">UAMH 10762</strain>
    </source>
</reference>
<evidence type="ECO:0000256" key="1">
    <source>
        <dbReference type="SAM" id="SignalP"/>
    </source>
</evidence>